<dbReference type="InterPro" id="IPR013783">
    <property type="entry name" value="Ig-like_fold"/>
</dbReference>
<dbReference type="AlphaFoldDB" id="A0A0B6XWB7"/>
<feature type="signal peptide" evidence="1">
    <location>
        <begin position="1"/>
        <end position="32"/>
    </location>
</feature>
<evidence type="ECO:0008006" key="3">
    <source>
        <dbReference type="Google" id="ProtNLM"/>
    </source>
</evidence>
<feature type="non-terminal residue" evidence="2">
    <location>
        <position position="61"/>
    </location>
</feature>
<evidence type="ECO:0000313" key="2">
    <source>
        <dbReference type="EMBL" id="CEK48194.1"/>
    </source>
</evidence>
<dbReference type="Gene3D" id="2.60.40.10">
    <property type="entry name" value="Immunoglobulins"/>
    <property type="match status" value="1"/>
</dbReference>
<reference evidence="2" key="1">
    <citation type="submission" date="2014-12" db="EMBL/GenBank/DDBJ databases">
        <title>Insight into the proteome of Arion vulgaris.</title>
        <authorList>
            <person name="Aradska J."/>
            <person name="Bulat T."/>
            <person name="Smidak R."/>
            <person name="Sarate P."/>
            <person name="Gangsoo J."/>
            <person name="Sialana F."/>
            <person name="Bilban M."/>
            <person name="Lubec G."/>
        </authorList>
    </citation>
    <scope>NUCLEOTIDE SEQUENCE</scope>
    <source>
        <tissue evidence="2">Skin</tissue>
    </source>
</reference>
<dbReference type="EMBL" id="HACG01001329">
    <property type="protein sequence ID" value="CEK48194.1"/>
    <property type="molecule type" value="Transcribed_RNA"/>
</dbReference>
<name>A0A0B6XWB7_9EUPU</name>
<organism evidence="2">
    <name type="scientific">Arion vulgaris</name>
    <dbReference type="NCBI Taxonomy" id="1028688"/>
    <lineage>
        <taxon>Eukaryota</taxon>
        <taxon>Metazoa</taxon>
        <taxon>Spiralia</taxon>
        <taxon>Lophotrochozoa</taxon>
        <taxon>Mollusca</taxon>
        <taxon>Gastropoda</taxon>
        <taxon>Heterobranchia</taxon>
        <taxon>Euthyneura</taxon>
        <taxon>Panpulmonata</taxon>
        <taxon>Eupulmonata</taxon>
        <taxon>Stylommatophora</taxon>
        <taxon>Helicina</taxon>
        <taxon>Arionoidea</taxon>
        <taxon>Arionidae</taxon>
        <taxon>Arion</taxon>
    </lineage>
</organism>
<evidence type="ECO:0000256" key="1">
    <source>
        <dbReference type="SAM" id="SignalP"/>
    </source>
</evidence>
<accession>A0A0B6XWB7</accession>
<feature type="chain" id="PRO_5002123441" description="Ig-like domain-containing protein" evidence="1">
    <location>
        <begin position="33"/>
        <end position="61"/>
    </location>
</feature>
<sequence>MGKHDWSFSMDTSSSSRPIVLFLWMLVVQTRCYEENPRIIEHPTDHYVAKNEPAKLHCEAE</sequence>
<keyword evidence="1" id="KW-0732">Signal</keyword>
<gene>
    <name evidence="2" type="primary">ORF3347</name>
</gene>
<protein>
    <recommendedName>
        <fullName evidence="3">Ig-like domain-containing protein</fullName>
    </recommendedName>
</protein>
<proteinExistence type="predicted"/>